<accession>A0A9D1SQ77</accession>
<dbReference type="AlphaFoldDB" id="A0A9D1SQ77"/>
<organism evidence="2 3">
    <name type="scientific">Candidatus Fimimonas merdipullorum</name>
    <dbReference type="NCBI Taxonomy" id="2840822"/>
    <lineage>
        <taxon>Bacteria</taxon>
        <taxon>Pseudomonadati</taxon>
        <taxon>Myxococcota</taxon>
        <taxon>Myxococcia</taxon>
        <taxon>Myxococcales</taxon>
        <taxon>Cystobacterineae</taxon>
        <taxon>Myxococcaceae</taxon>
        <taxon>Myxococcaceae incertae sedis</taxon>
        <taxon>Candidatus Fimimonas</taxon>
    </lineage>
</organism>
<evidence type="ECO:0000313" key="3">
    <source>
        <dbReference type="Proteomes" id="UP000886852"/>
    </source>
</evidence>
<proteinExistence type="predicted"/>
<evidence type="ECO:0000313" key="2">
    <source>
        <dbReference type="EMBL" id="HIU90762.1"/>
    </source>
</evidence>
<feature type="domain" description="LysM" evidence="1">
    <location>
        <begin position="441"/>
        <end position="469"/>
    </location>
</feature>
<protein>
    <submittedName>
        <fullName evidence="2">LysM peptidoglycan-binding domain-containing protein</fullName>
    </submittedName>
</protein>
<comment type="caution">
    <text evidence="2">The sequence shown here is derived from an EMBL/GenBank/DDBJ whole genome shotgun (WGS) entry which is preliminary data.</text>
</comment>
<dbReference type="Proteomes" id="UP000886852">
    <property type="component" value="Unassembled WGS sequence"/>
</dbReference>
<name>A0A9D1SQ77_9BACT</name>
<dbReference type="InterPro" id="IPR018392">
    <property type="entry name" value="LysM"/>
</dbReference>
<reference evidence="2" key="1">
    <citation type="submission" date="2020-10" db="EMBL/GenBank/DDBJ databases">
        <authorList>
            <person name="Gilroy R."/>
        </authorList>
    </citation>
    <scope>NUCLEOTIDE SEQUENCE</scope>
    <source>
        <strain evidence="2">ChiHjej12B11-7776</strain>
    </source>
</reference>
<dbReference type="CDD" id="cd00118">
    <property type="entry name" value="LysM"/>
    <property type="match status" value="1"/>
</dbReference>
<sequence>MANLKFQNATYFCRKQVGKIQTAENVRISAKTDIAEVLSVGVDNVVNSYEAAEGEVTFYGKTFIRLLYGDGTARIGSNYNADFTAAVQSEEINSSTACCFDVVTVDVKADTNANTATLSILLEITVYAYVQQNTACLTDGEEVFMRKQNVQLLSQAGVSYLPVTVDRQLCATRTISSVLLAESGMCLRDYSLSDGALRISGDAVVRLTYLSEGALVCDALPFRFDAELDGASLPQDSSLRVTVRVKNTKVRLDIADDSVNTEFTAEIAAVVCVENFVRQDFAFVTDAYGGNCDFALQRQTCVCTLPSAQGTERKRLEFDFKTTSPQAAVNVGAVVTKCTAAENYAVAEGIISATVLTQEGATVTELPFSEKVQCNGLTPHCKVFAEASVCDFVVEENKISAELSITVDSFCDKSFSVVTSAEELPFDKLSQSAIEVCLAHKGETVWGLAKSLHMSEKDLLSANPELSDPLREDARIVVFNKIG</sequence>
<dbReference type="Pfam" id="PF01476">
    <property type="entry name" value="LysM"/>
    <property type="match status" value="1"/>
</dbReference>
<gene>
    <name evidence="2" type="ORF">IAC72_01925</name>
</gene>
<dbReference type="EMBL" id="DVOC01000035">
    <property type="protein sequence ID" value="HIU90762.1"/>
    <property type="molecule type" value="Genomic_DNA"/>
</dbReference>
<reference evidence="2" key="2">
    <citation type="journal article" date="2021" name="PeerJ">
        <title>Extensive microbial diversity within the chicken gut microbiome revealed by metagenomics and culture.</title>
        <authorList>
            <person name="Gilroy R."/>
            <person name="Ravi A."/>
            <person name="Getino M."/>
            <person name="Pursley I."/>
            <person name="Horton D.L."/>
            <person name="Alikhan N.F."/>
            <person name="Baker D."/>
            <person name="Gharbi K."/>
            <person name="Hall N."/>
            <person name="Watson M."/>
            <person name="Adriaenssens E.M."/>
            <person name="Foster-Nyarko E."/>
            <person name="Jarju S."/>
            <person name="Secka A."/>
            <person name="Antonio M."/>
            <person name="Oren A."/>
            <person name="Chaudhuri R.R."/>
            <person name="La Ragione R."/>
            <person name="Hildebrand F."/>
            <person name="Pallen M.J."/>
        </authorList>
    </citation>
    <scope>NUCLEOTIDE SEQUENCE</scope>
    <source>
        <strain evidence="2">ChiHjej12B11-7776</strain>
    </source>
</reference>
<evidence type="ECO:0000259" key="1">
    <source>
        <dbReference type="Pfam" id="PF01476"/>
    </source>
</evidence>